<dbReference type="Proteomes" id="UP000284751">
    <property type="component" value="Unassembled WGS sequence"/>
</dbReference>
<keyword evidence="1" id="KW-0690">Ribosome biogenesis</keyword>
<dbReference type="InterPro" id="IPR036764">
    <property type="entry name" value="Peptidase_Prp_sf"/>
</dbReference>
<dbReference type="GO" id="GO:0006508">
    <property type="term" value="P:proteolysis"/>
    <property type="evidence" value="ECO:0007669"/>
    <property type="project" value="UniProtKB-KW"/>
</dbReference>
<evidence type="ECO:0000313" key="7">
    <source>
        <dbReference type="EMBL" id="RGQ41105.1"/>
    </source>
</evidence>
<dbReference type="AlphaFoldDB" id="A0A412AXD6"/>
<proteinExistence type="inferred from homology"/>
<evidence type="ECO:0000256" key="5">
    <source>
        <dbReference type="ARBA" id="ARBA00044503"/>
    </source>
</evidence>
<accession>A0A412AXD6</accession>
<organism evidence="7 8">
    <name type="scientific">[Clostridium] leptum</name>
    <dbReference type="NCBI Taxonomy" id="1535"/>
    <lineage>
        <taxon>Bacteria</taxon>
        <taxon>Bacillati</taxon>
        <taxon>Bacillota</taxon>
        <taxon>Clostridia</taxon>
        <taxon>Eubacteriales</taxon>
        <taxon>Oscillospiraceae</taxon>
        <taxon>Oscillospiraceae incertae sedis</taxon>
    </lineage>
</organism>
<comment type="similarity">
    <text evidence="5">Belongs to the Prp family.</text>
</comment>
<dbReference type="Gene3D" id="3.30.70.1490">
    <property type="entry name" value="Cysteine protease Prp"/>
    <property type="match status" value="1"/>
</dbReference>
<sequence length="95" mass="10178">MITITQNSNGFDIHGHAGYAPEGQDIVCAGVTALFQTLIESMEKLTTDRIQTNIQPGNVSVSYGNLSEAGKLLVDSFFIGVSQISGEFPECVNKI</sequence>
<reference evidence="7 8" key="1">
    <citation type="submission" date="2018-08" db="EMBL/GenBank/DDBJ databases">
        <title>A genome reference for cultivated species of the human gut microbiota.</title>
        <authorList>
            <person name="Zou Y."/>
            <person name="Xue W."/>
            <person name="Luo G."/>
        </authorList>
    </citation>
    <scope>NUCLEOTIDE SEQUENCE [LARGE SCALE GENOMIC DNA]</scope>
    <source>
        <strain evidence="7 8">AF28-26</strain>
    </source>
</reference>
<dbReference type="GO" id="GO:0042254">
    <property type="term" value="P:ribosome biogenesis"/>
    <property type="evidence" value="ECO:0007669"/>
    <property type="project" value="UniProtKB-KW"/>
</dbReference>
<evidence type="ECO:0000256" key="2">
    <source>
        <dbReference type="ARBA" id="ARBA00022670"/>
    </source>
</evidence>
<keyword evidence="2 7" id="KW-0645">Protease</keyword>
<dbReference type="GO" id="GO:0008234">
    <property type="term" value="F:cysteine-type peptidase activity"/>
    <property type="evidence" value="ECO:0007669"/>
    <property type="project" value="UniProtKB-KW"/>
</dbReference>
<comment type="caution">
    <text evidence="7">The sequence shown here is derived from an EMBL/GenBank/DDBJ whole genome shotgun (WGS) entry which is preliminary data.</text>
</comment>
<keyword evidence="3" id="KW-0378">Hydrolase</keyword>
<evidence type="ECO:0000256" key="6">
    <source>
        <dbReference type="ARBA" id="ARBA00044538"/>
    </source>
</evidence>
<evidence type="ECO:0000313" key="8">
    <source>
        <dbReference type="Proteomes" id="UP000284751"/>
    </source>
</evidence>
<name>A0A412AXD6_9FIRM</name>
<dbReference type="InterPro" id="IPR007422">
    <property type="entry name" value="Peptidase_Prp"/>
</dbReference>
<dbReference type="CDD" id="cd16332">
    <property type="entry name" value="Prp-like"/>
    <property type="match status" value="1"/>
</dbReference>
<dbReference type="PANTHER" id="PTHR39178">
    <property type="entry name" value="HYPOTHETICAL RIBOSOME-ASSOCIATED PROTEIN"/>
    <property type="match status" value="1"/>
</dbReference>
<evidence type="ECO:0000256" key="1">
    <source>
        <dbReference type="ARBA" id="ARBA00022517"/>
    </source>
</evidence>
<keyword evidence="4" id="KW-0788">Thiol protease</keyword>
<dbReference type="Pfam" id="PF04327">
    <property type="entry name" value="Peptidase_Prp"/>
    <property type="match status" value="1"/>
</dbReference>
<evidence type="ECO:0000256" key="4">
    <source>
        <dbReference type="ARBA" id="ARBA00022807"/>
    </source>
</evidence>
<dbReference type="PANTHER" id="PTHR39178:SF1">
    <property type="entry name" value="RIBOSOMAL-PROCESSING CYSTEINE PROTEASE PRP"/>
    <property type="match status" value="1"/>
</dbReference>
<gene>
    <name evidence="7" type="ORF">DWY99_06625</name>
</gene>
<dbReference type="EMBL" id="QRTC01000021">
    <property type="protein sequence ID" value="RGQ41105.1"/>
    <property type="molecule type" value="Genomic_DNA"/>
</dbReference>
<protein>
    <recommendedName>
        <fullName evidence="6">Ribosomal processing cysteine protease Prp</fullName>
    </recommendedName>
</protein>
<evidence type="ECO:0000256" key="3">
    <source>
        <dbReference type="ARBA" id="ARBA00022801"/>
    </source>
</evidence>
<dbReference type="SUPFAM" id="SSF118010">
    <property type="entry name" value="TM1457-like"/>
    <property type="match status" value="1"/>
</dbReference>